<evidence type="ECO:0000313" key="2">
    <source>
        <dbReference type="Proteomes" id="UP001282288"/>
    </source>
</evidence>
<protein>
    <submittedName>
        <fullName evidence="1">Uncharacterized protein</fullName>
    </submittedName>
</protein>
<dbReference type="EMBL" id="JARAWC010000059">
    <property type="protein sequence ID" value="MDX2966469.1"/>
    <property type="molecule type" value="Genomic_DNA"/>
</dbReference>
<organism evidence="1 2">
    <name type="scientific">Streptomyces acidiscabies</name>
    <dbReference type="NCBI Taxonomy" id="42234"/>
    <lineage>
        <taxon>Bacteria</taxon>
        <taxon>Bacillati</taxon>
        <taxon>Actinomycetota</taxon>
        <taxon>Actinomycetes</taxon>
        <taxon>Kitasatosporales</taxon>
        <taxon>Streptomycetaceae</taxon>
        <taxon>Streptomyces</taxon>
    </lineage>
</organism>
<name>A0AAP6EKV8_9ACTN</name>
<accession>A0AAP6EKV8</accession>
<proteinExistence type="predicted"/>
<comment type="caution">
    <text evidence="1">The sequence shown here is derived from an EMBL/GenBank/DDBJ whole genome shotgun (WGS) entry which is preliminary data.</text>
</comment>
<dbReference type="GeneID" id="69813922"/>
<reference evidence="1" key="1">
    <citation type="journal article" date="2023" name="Microb. Genom.">
        <title>Mesoterricola silvestris gen. nov., sp. nov., Mesoterricola sediminis sp. nov., Geothrix oryzae sp. nov., Geothrix edaphica sp. nov., Geothrix rubra sp. nov., and Geothrix limicola sp. nov., six novel members of Acidobacteriota isolated from soils.</title>
        <authorList>
            <person name="Weisberg A.J."/>
            <person name="Pearce E."/>
            <person name="Kramer C.G."/>
            <person name="Chang J.H."/>
            <person name="Clarke C.R."/>
        </authorList>
    </citation>
    <scope>NUCLEOTIDE SEQUENCE</scope>
    <source>
        <strain evidence="1">NRRL_B-16521</strain>
    </source>
</reference>
<dbReference type="AlphaFoldDB" id="A0AAP6EKV8"/>
<dbReference type="Proteomes" id="UP001282288">
    <property type="component" value="Unassembled WGS sequence"/>
</dbReference>
<dbReference type="RefSeq" id="WP_010361099.1">
    <property type="nucleotide sequence ID" value="NZ_JAGJBY010000003.1"/>
</dbReference>
<sequence>MTDTTIDSAVPDGPVFSAEAYAAVEKAAASLRCLYAPSVLEHAAELLTDLWAAGERHGVTTSDWGWAADLPGGALSVVARRYERPETERTGQETMALARHLLEALTSDEIGLSAKLGPRASVVVERSSATPRGGFHGDANLIVGIYSNGGWDLAFNQNGASVLSIVAPASQAGASQVAEIVRALVHGEIGNPFRR</sequence>
<evidence type="ECO:0000313" key="1">
    <source>
        <dbReference type="EMBL" id="MDX2966469.1"/>
    </source>
</evidence>
<gene>
    <name evidence="1" type="ORF">PV399_43190</name>
</gene>